<dbReference type="GO" id="GO:0005829">
    <property type="term" value="C:cytosol"/>
    <property type="evidence" value="ECO:0007669"/>
    <property type="project" value="TreeGrafter"/>
</dbReference>
<accession>A0A258D0R4</accession>
<dbReference type="PANTHER" id="PTHR11803:SF59">
    <property type="entry name" value="ENDORIBONUCLEASE"/>
    <property type="match status" value="1"/>
</dbReference>
<evidence type="ECO:0000313" key="2">
    <source>
        <dbReference type="EMBL" id="OYX01407.1"/>
    </source>
</evidence>
<organism evidence="2 3">
    <name type="scientific">Caulobacter vibrioides</name>
    <name type="common">Caulobacter crescentus</name>
    <dbReference type="NCBI Taxonomy" id="155892"/>
    <lineage>
        <taxon>Bacteria</taxon>
        <taxon>Pseudomonadati</taxon>
        <taxon>Pseudomonadota</taxon>
        <taxon>Alphaproteobacteria</taxon>
        <taxon>Caulobacterales</taxon>
        <taxon>Caulobacteraceae</taxon>
        <taxon>Caulobacter</taxon>
    </lineage>
</organism>
<dbReference type="CDD" id="cd06151">
    <property type="entry name" value="YjgF_YER057c_UK114_like_3"/>
    <property type="match status" value="1"/>
</dbReference>
<dbReference type="PANTHER" id="PTHR11803">
    <property type="entry name" value="2-IMINOBUTANOATE/2-IMINOPROPANOATE DEAMINASE RIDA"/>
    <property type="match status" value="1"/>
</dbReference>
<evidence type="ECO:0000313" key="3">
    <source>
        <dbReference type="Proteomes" id="UP000215616"/>
    </source>
</evidence>
<dbReference type="Gene3D" id="3.30.1330.40">
    <property type="entry name" value="RutC-like"/>
    <property type="match status" value="1"/>
</dbReference>
<name>A0A258D0R4_CAUVI</name>
<dbReference type="AlphaFoldDB" id="A0A258D0R4"/>
<reference evidence="2 3" key="1">
    <citation type="submission" date="2017-03" db="EMBL/GenBank/DDBJ databases">
        <title>Lifting the veil on microbial sulfur biogeochemistry in mining wastewaters.</title>
        <authorList>
            <person name="Kantor R.S."/>
            <person name="Colenbrander Nelson T."/>
            <person name="Marshall S."/>
            <person name="Bennett D."/>
            <person name="Apte S."/>
            <person name="Camacho D."/>
            <person name="Thomas B.C."/>
            <person name="Warren L.A."/>
            <person name="Banfield J.F."/>
        </authorList>
    </citation>
    <scope>NUCLEOTIDE SEQUENCE [LARGE SCALE GENOMIC DNA]</scope>
    <source>
        <strain evidence="2">32-67-7</strain>
    </source>
</reference>
<proteinExistence type="predicted"/>
<evidence type="ECO:0000256" key="1">
    <source>
        <dbReference type="SAM" id="SignalP"/>
    </source>
</evidence>
<feature type="signal peptide" evidence="1">
    <location>
        <begin position="1"/>
        <end position="20"/>
    </location>
</feature>
<dbReference type="SUPFAM" id="SSF55298">
    <property type="entry name" value="YjgF-like"/>
    <property type="match status" value="1"/>
</dbReference>
<dbReference type="EMBL" id="NCDQ01000246">
    <property type="protein sequence ID" value="OYX01407.1"/>
    <property type="molecule type" value="Genomic_DNA"/>
</dbReference>
<dbReference type="InterPro" id="IPR035959">
    <property type="entry name" value="RutC-like_sf"/>
</dbReference>
<feature type="chain" id="PRO_5012265765" evidence="1">
    <location>
        <begin position="21"/>
        <end position="160"/>
    </location>
</feature>
<protein>
    <submittedName>
        <fullName evidence="2">Uncharacterized protein</fullName>
    </submittedName>
</protein>
<sequence length="160" mass="16700">MKRLIALTIAAGALAGAAHAQEIVRGGNPQSPIASVVTVPAGYDMVYVSGMTPPVIDDKATGVARYGDTKTQTLGVLGRIEAALKSQGATMADVVMMRVLLVGDPAKEGKMDFMGMMEGYKTYFGTAAQPNKPARITSQITGLVADGMLVEIEVQAAKKK</sequence>
<keyword evidence="1" id="KW-0732">Signal</keyword>
<dbReference type="Pfam" id="PF01042">
    <property type="entry name" value="Ribonuc_L-PSP"/>
    <property type="match status" value="1"/>
</dbReference>
<comment type="caution">
    <text evidence="2">The sequence shown here is derived from an EMBL/GenBank/DDBJ whole genome shotgun (WGS) entry which is preliminary data.</text>
</comment>
<dbReference type="GO" id="GO:0019239">
    <property type="term" value="F:deaminase activity"/>
    <property type="evidence" value="ECO:0007669"/>
    <property type="project" value="TreeGrafter"/>
</dbReference>
<gene>
    <name evidence="2" type="ORF">B7Z12_14240</name>
</gene>
<dbReference type="InterPro" id="IPR006175">
    <property type="entry name" value="YjgF/YER057c/UK114"/>
</dbReference>
<dbReference type="Proteomes" id="UP000215616">
    <property type="component" value="Unassembled WGS sequence"/>
</dbReference>